<evidence type="ECO:0000256" key="2">
    <source>
        <dbReference type="ARBA" id="ARBA00004323"/>
    </source>
</evidence>
<comment type="similarity">
    <text evidence="4 15">Belongs to the glycosyltransferase 31 family.</text>
</comment>
<evidence type="ECO:0000256" key="8">
    <source>
        <dbReference type="ARBA" id="ARBA00022824"/>
    </source>
</evidence>
<keyword evidence="7" id="KW-0812">Transmembrane</keyword>
<keyword evidence="6 16" id="KW-0808">Transferase</keyword>
<dbReference type="AlphaFoldDB" id="A0A443SLM9"/>
<sequence length="287" mass="33235">MLKEVVEETTITVNSTKENGYLYAQLKPAIKLPRYFVGIIVVNGTDTDNCKSKTEWNVLTGLVKYLRIYPEYDLPLSKPFNKYSIVAPTIVFRAADKVALRTFSHFYHNQSLEFEALLNKKNLKLQNELSLHSDLLLIDTVETYQNLPEKVVHSMSLTTGKFVFRYFLKTDDDCFLNIPLILQNLNKFERKTKFWWGNFRTNWAVNLYGKWAEPDFESPSYPPFACGSGNVLSRDLIDWIVMNKNYLHKFQGEDVSLGIWLSACLPKYIQVHIFLVAAIVLNDYFTG</sequence>
<gene>
    <name evidence="16" type="ORF">B4U80_00622</name>
</gene>
<organism evidence="16 17">
    <name type="scientific">Leptotrombidium deliense</name>
    <dbReference type="NCBI Taxonomy" id="299467"/>
    <lineage>
        <taxon>Eukaryota</taxon>
        <taxon>Metazoa</taxon>
        <taxon>Ecdysozoa</taxon>
        <taxon>Arthropoda</taxon>
        <taxon>Chelicerata</taxon>
        <taxon>Arachnida</taxon>
        <taxon>Acari</taxon>
        <taxon>Acariformes</taxon>
        <taxon>Trombidiformes</taxon>
        <taxon>Prostigmata</taxon>
        <taxon>Anystina</taxon>
        <taxon>Parasitengona</taxon>
        <taxon>Trombiculoidea</taxon>
        <taxon>Trombiculidae</taxon>
        <taxon>Leptotrombidium</taxon>
    </lineage>
</organism>
<evidence type="ECO:0000256" key="1">
    <source>
        <dbReference type="ARBA" id="ARBA00004240"/>
    </source>
</evidence>
<evidence type="ECO:0000256" key="15">
    <source>
        <dbReference type="RuleBase" id="RU363063"/>
    </source>
</evidence>
<evidence type="ECO:0000256" key="4">
    <source>
        <dbReference type="ARBA" id="ARBA00008661"/>
    </source>
</evidence>
<comment type="subcellular location">
    <subcellularLocation>
        <location evidence="1">Endoplasmic reticulum</location>
    </subcellularLocation>
    <subcellularLocation>
        <location evidence="2 15">Golgi apparatus membrane</location>
        <topology evidence="2 15">Single-pass type II membrane protein</topology>
    </subcellularLocation>
</comment>
<keyword evidence="13" id="KW-0325">Glycoprotein</keyword>
<evidence type="ECO:0000256" key="11">
    <source>
        <dbReference type="ARBA" id="ARBA00023034"/>
    </source>
</evidence>
<keyword evidence="12" id="KW-0472">Membrane</keyword>
<evidence type="ECO:0000256" key="6">
    <source>
        <dbReference type="ARBA" id="ARBA00022679"/>
    </source>
</evidence>
<dbReference type="Gene3D" id="3.90.550.50">
    <property type="match status" value="1"/>
</dbReference>
<proteinExistence type="inferred from homology"/>
<accession>A0A443SLM9</accession>
<protein>
    <recommendedName>
        <fullName evidence="15">Hexosyltransferase</fullName>
        <ecNumber evidence="15">2.4.1.-</ecNumber>
    </recommendedName>
</protein>
<dbReference type="EC" id="2.4.1.-" evidence="15"/>
<dbReference type="PANTHER" id="PTHR11214">
    <property type="entry name" value="BETA-1,3-N-ACETYLGLUCOSAMINYLTRANSFERASE"/>
    <property type="match status" value="1"/>
</dbReference>
<keyword evidence="11 15" id="KW-0333">Golgi apparatus</keyword>
<dbReference type="VEuPathDB" id="VectorBase:LDEU003612"/>
<dbReference type="GO" id="GO:0005783">
    <property type="term" value="C:endoplasmic reticulum"/>
    <property type="evidence" value="ECO:0007669"/>
    <property type="project" value="UniProtKB-SubCell"/>
</dbReference>
<dbReference type="STRING" id="299467.A0A443SLM9"/>
<dbReference type="GO" id="GO:0008194">
    <property type="term" value="F:UDP-glycosyltransferase activity"/>
    <property type="evidence" value="ECO:0007669"/>
    <property type="project" value="TreeGrafter"/>
</dbReference>
<evidence type="ECO:0000313" key="16">
    <source>
        <dbReference type="EMBL" id="RWS28430.1"/>
    </source>
</evidence>
<keyword evidence="10" id="KW-1133">Transmembrane helix</keyword>
<keyword evidence="8" id="KW-0256">Endoplasmic reticulum</keyword>
<evidence type="ECO:0000256" key="9">
    <source>
        <dbReference type="ARBA" id="ARBA00022968"/>
    </source>
</evidence>
<evidence type="ECO:0000313" key="17">
    <source>
        <dbReference type="Proteomes" id="UP000288716"/>
    </source>
</evidence>
<evidence type="ECO:0000256" key="7">
    <source>
        <dbReference type="ARBA" id="ARBA00022692"/>
    </source>
</evidence>
<dbReference type="GO" id="GO:0000139">
    <property type="term" value="C:Golgi membrane"/>
    <property type="evidence" value="ECO:0007669"/>
    <property type="project" value="UniProtKB-SubCell"/>
</dbReference>
<evidence type="ECO:0000256" key="12">
    <source>
        <dbReference type="ARBA" id="ARBA00023136"/>
    </source>
</evidence>
<comment type="caution">
    <text evidence="16">The sequence shown here is derived from an EMBL/GenBank/DDBJ whole genome shotgun (WGS) entry which is preliminary data.</text>
</comment>
<evidence type="ECO:0000256" key="3">
    <source>
        <dbReference type="ARBA" id="ARBA00004922"/>
    </source>
</evidence>
<evidence type="ECO:0000256" key="10">
    <source>
        <dbReference type="ARBA" id="ARBA00022989"/>
    </source>
</evidence>
<keyword evidence="5 15" id="KW-0328">Glycosyltransferase</keyword>
<name>A0A443SLM9_9ACAR</name>
<dbReference type="InterPro" id="IPR002659">
    <property type="entry name" value="Glyco_trans_31"/>
</dbReference>
<comment type="pathway">
    <text evidence="3">Protein modification; protein glycosylation.</text>
</comment>
<dbReference type="PANTHER" id="PTHR11214:SF219">
    <property type="entry name" value="UDP-GALNAC:BETA-1,3-N-ACETYLGALACTOSAMINYLTRANSFERASE 2"/>
    <property type="match status" value="1"/>
</dbReference>
<keyword evidence="17" id="KW-1185">Reference proteome</keyword>
<dbReference type="GO" id="GO:0016758">
    <property type="term" value="F:hexosyltransferase activity"/>
    <property type="evidence" value="ECO:0007669"/>
    <property type="project" value="InterPro"/>
</dbReference>
<dbReference type="Pfam" id="PF01762">
    <property type="entry name" value="Galactosyl_T"/>
    <property type="match status" value="1"/>
</dbReference>
<dbReference type="GO" id="GO:0006493">
    <property type="term" value="P:protein O-linked glycosylation"/>
    <property type="evidence" value="ECO:0007669"/>
    <property type="project" value="TreeGrafter"/>
</dbReference>
<keyword evidence="9" id="KW-0735">Signal-anchor</keyword>
<reference evidence="16 17" key="1">
    <citation type="journal article" date="2018" name="Gigascience">
        <title>Genomes of trombidid mites reveal novel predicted allergens and laterally-transferred genes associated with secondary metabolism.</title>
        <authorList>
            <person name="Dong X."/>
            <person name="Chaisiri K."/>
            <person name="Xia D."/>
            <person name="Armstrong S.D."/>
            <person name="Fang Y."/>
            <person name="Donnelly M.J."/>
            <person name="Kadowaki T."/>
            <person name="McGarry J.W."/>
            <person name="Darby A.C."/>
            <person name="Makepeace B.L."/>
        </authorList>
    </citation>
    <scope>NUCLEOTIDE SEQUENCE [LARGE SCALE GENOMIC DNA]</scope>
    <source>
        <strain evidence="16">UoL-UT</strain>
    </source>
</reference>
<evidence type="ECO:0000256" key="5">
    <source>
        <dbReference type="ARBA" id="ARBA00022676"/>
    </source>
</evidence>
<dbReference type="OrthoDB" id="1158011at2759"/>
<dbReference type="Proteomes" id="UP000288716">
    <property type="component" value="Unassembled WGS sequence"/>
</dbReference>
<dbReference type="EMBL" id="NCKV01001386">
    <property type="protein sequence ID" value="RWS28430.1"/>
    <property type="molecule type" value="Genomic_DNA"/>
</dbReference>
<evidence type="ECO:0000256" key="13">
    <source>
        <dbReference type="ARBA" id="ARBA00023180"/>
    </source>
</evidence>
<evidence type="ECO:0000256" key="14">
    <source>
        <dbReference type="ARBA" id="ARBA00047667"/>
    </source>
</evidence>
<comment type="catalytic activity">
    <reaction evidence="14">
        <text>3-O-(N-acetyl-beta-D-glucosaminyl-(1-&gt;4)-alpha-D-mannosyl)-L-threonyl-[protein] + UDP-N-acetyl-alpha-D-galactosamine = 3-O-[beta-D-GalNAc-(1-&gt;3)-beta-D-GlcNAc-(1-&gt;4)-alpha-D-Man]-L-Thr-[protein] + UDP + H(+)</text>
        <dbReference type="Rhea" id="RHEA:37667"/>
        <dbReference type="Rhea" id="RHEA-COMP:13308"/>
        <dbReference type="Rhea" id="RHEA-COMP:13618"/>
        <dbReference type="ChEBI" id="CHEBI:15378"/>
        <dbReference type="ChEBI" id="CHEBI:58223"/>
        <dbReference type="ChEBI" id="CHEBI:67138"/>
        <dbReference type="ChEBI" id="CHEBI:136709"/>
        <dbReference type="ChEBI" id="CHEBI:137540"/>
        <dbReference type="EC" id="2.4.1.313"/>
    </reaction>
</comment>